<comment type="caution">
    <text evidence="1">The sequence shown here is derived from an EMBL/GenBank/DDBJ whole genome shotgun (WGS) entry which is preliminary data.</text>
</comment>
<dbReference type="EMBL" id="VIRM01000001">
    <property type="protein sequence ID" value="TQS24241.1"/>
    <property type="molecule type" value="Genomic_DNA"/>
</dbReference>
<protein>
    <submittedName>
        <fullName evidence="1">Uncharacterized protein</fullName>
    </submittedName>
</protein>
<dbReference type="AlphaFoldDB" id="A0A544Z5Q8"/>
<dbReference type="RefSeq" id="WP_142616017.1">
    <property type="nucleotide sequence ID" value="NZ_VIRM01000001.1"/>
</dbReference>
<accession>A0A544Z5Q8</accession>
<proteinExistence type="predicted"/>
<sequence>MTLDWCIEVALLGLLAFSSWPPPRTRLILRQPRLLSDIVEAEFDQHTRLYVVTHVRAGGSTTTTPLVADWHQIATYAAQRSGEIGTLYVCVLHGVQKWYWQWGLMTDAPADANRSRRDGRLRHTKPYDCRQRIDAVLEALEALEDRRTPSPCRWRRRPRTTG</sequence>
<evidence type="ECO:0000313" key="2">
    <source>
        <dbReference type="Proteomes" id="UP000316541"/>
    </source>
</evidence>
<name>A0A544Z5Q8_9ACTN</name>
<dbReference type="Proteomes" id="UP000316541">
    <property type="component" value="Unassembled WGS sequence"/>
</dbReference>
<organism evidence="1 2">
    <name type="scientific">Microbispora hainanensis</name>
    <dbReference type="NCBI Taxonomy" id="568844"/>
    <lineage>
        <taxon>Bacteria</taxon>
        <taxon>Bacillati</taxon>
        <taxon>Actinomycetota</taxon>
        <taxon>Actinomycetes</taxon>
        <taxon>Streptosporangiales</taxon>
        <taxon>Streptosporangiaceae</taxon>
        <taxon>Microbispora</taxon>
    </lineage>
</organism>
<reference evidence="1 2" key="1">
    <citation type="submission" date="2019-07" db="EMBL/GenBank/DDBJ databases">
        <title>Microbispora hainanensis DSM 45428.</title>
        <authorList>
            <person name="Thawai C."/>
        </authorList>
    </citation>
    <scope>NUCLEOTIDE SEQUENCE [LARGE SCALE GENOMIC DNA]</scope>
    <source>
        <strain evidence="1 2">DSM 45428</strain>
    </source>
</reference>
<gene>
    <name evidence="1" type="ORF">FLX08_00615</name>
</gene>
<evidence type="ECO:0000313" key="1">
    <source>
        <dbReference type="EMBL" id="TQS24241.1"/>
    </source>
</evidence>